<evidence type="ECO:0000313" key="1">
    <source>
        <dbReference type="EMBL" id="PTB46430.1"/>
    </source>
</evidence>
<dbReference type="AlphaFoldDB" id="A0A2T3ZNP8"/>
<evidence type="ECO:0000313" key="2">
    <source>
        <dbReference type="Proteomes" id="UP000240493"/>
    </source>
</evidence>
<accession>A0A2T3ZNP8</accession>
<organism evidence="1 2">
    <name type="scientific">Trichoderma asperellum (strain ATCC 204424 / CBS 433.97 / NBRC 101777)</name>
    <dbReference type="NCBI Taxonomy" id="1042311"/>
    <lineage>
        <taxon>Eukaryota</taxon>
        <taxon>Fungi</taxon>
        <taxon>Dikarya</taxon>
        <taxon>Ascomycota</taxon>
        <taxon>Pezizomycotina</taxon>
        <taxon>Sordariomycetes</taxon>
        <taxon>Hypocreomycetidae</taxon>
        <taxon>Hypocreales</taxon>
        <taxon>Hypocreaceae</taxon>
        <taxon>Trichoderma</taxon>
    </lineage>
</organism>
<reference evidence="1 2" key="1">
    <citation type="submission" date="2016-07" db="EMBL/GenBank/DDBJ databases">
        <title>Multiple horizontal gene transfer events from other fungi enriched the ability of initially mycotrophic Trichoderma (Ascomycota) to feed on dead plant biomass.</title>
        <authorList>
            <consortium name="DOE Joint Genome Institute"/>
            <person name="Aerts A."/>
            <person name="Atanasova L."/>
            <person name="Chenthamara K."/>
            <person name="Zhang J."/>
            <person name="Grujic M."/>
            <person name="Henrissat B."/>
            <person name="Kuo A."/>
            <person name="Salamov A."/>
            <person name="Lipzen A."/>
            <person name="Labutti K."/>
            <person name="Barry K."/>
            <person name="Miao Y."/>
            <person name="Rahimi M.J."/>
            <person name="Shen Q."/>
            <person name="Grigoriev I.V."/>
            <person name="Kubicek C.P."/>
            <person name="Druzhinina I.S."/>
        </authorList>
    </citation>
    <scope>NUCLEOTIDE SEQUENCE [LARGE SCALE GENOMIC DNA]</scope>
    <source>
        <strain evidence="1 2">CBS 433.97</strain>
    </source>
</reference>
<protein>
    <submittedName>
        <fullName evidence="1">Uncharacterized protein</fullName>
    </submittedName>
</protein>
<name>A0A2T3ZNP8_TRIA4</name>
<proteinExistence type="predicted"/>
<gene>
    <name evidence="1" type="ORF">M441DRAFT_215984</name>
</gene>
<keyword evidence="2" id="KW-1185">Reference proteome</keyword>
<sequence>MGVLSHCLTTCHGFIAPQRLIHLINIQLDSWARGLSHGGCGRNRDQMVSSVVIER</sequence>
<dbReference type="EMBL" id="KZ679256">
    <property type="protein sequence ID" value="PTB46430.1"/>
    <property type="molecule type" value="Genomic_DNA"/>
</dbReference>
<dbReference type="Proteomes" id="UP000240493">
    <property type="component" value="Unassembled WGS sequence"/>
</dbReference>